<evidence type="ECO:0000313" key="5">
    <source>
        <dbReference type="Proteomes" id="UP000287171"/>
    </source>
</evidence>
<feature type="compositionally biased region" description="Basic residues" evidence="1">
    <location>
        <begin position="163"/>
        <end position="175"/>
    </location>
</feature>
<feature type="compositionally biased region" description="Low complexity" evidence="1">
    <location>
        <begin position="184"/>
        <end position="221"/>
    </location>
</feature>
<keyword evidence="2" id="KW-1133">Transmembrane helix</keyword>
<dbReference type="RefSeq" id="WP_126627992.1">
    <property type="nucleotide sequence ID" value="NZ_BIFT01000001.1"/>
</dbReference>
<feature type="transmembrane region" description="Helical" evidence="2">
    <location>
        <begin position="101"/>
        <end position="123"/>
    </location>
</feature>
<accession>A0A402B8K9</accession>
<evidence type="ECO:0000259" key="3">
    <source>
        <dbReference type="PROSITE" id="PS50911"/>
    </source>
</evidence>
<evidence type="ECO:0000256" key="2">
    <source>
        <dbReference type="SAM" id="Phobius"/>
    </source>
</evidence>
<evidence type="ECO:0000313" key="4">
    <source>
        <dbReference type="EMBL" id="GCE27685.1"/>
    </source>
</evidence>
<dbReference type="Proteomes" id="UP000287171">
    <property type="component" value="Unassembled WGS sequence"/>
</dbReference>
<organism evidence="4 5">
    <name type="scientific">Dictyobacter alpinus</name>
    <dbReference type="NCBI Taxonomy" id="2014873"/>
    <lineage>
        <taxon>Bacteria</taxon>
        <taxon>Bacillati</taxon>
        <taxon>Chloroflexota</taxon>
        <taxon>Ktedonobacteria</taxon>
        <taxon>Ktedonobacterales</taxon>
        <taxon>Dictyobacteraceae</taxon>
        <taxon>Dictyobacter</taxon>
    </lineage>
</organism>
<keyword evidence="5" id="KW-1185">Reference proteome</keyword>
<dbReference type="EMBL" id="BIFT01000001">
    <property type="protein sequence ID" value="GCE27685.1"/>
    <property type="molecule type" value="Genomic_DNA"/>
</dbReference>
<feature type="region of interest" description="Disordered" evidence="1">
    <location>
        <begin position="128"/>
        <end position="221"/>
    </location>
</feature>
<keyword evidence="2" id="KW-0472">Membrane</keyword>
<feature type="compositionally biased region" description="Basic residues" evidence="1">
    <location>
        <begin position="140"/>
        <end position="150"/>
    </location>
</feature>
<dbReference type="OrthoDB" id="156610at2"/>
<dbReference type="Gene3D" id="3.90.1720.10">
    <property type="entry name" value="endopeptidase domain like (from Nostoc punctiforme)"/>
    <property type="match status" value="1"/>
</dbReference>
<comment type="caution">
    <text evidence="4">The sequence shown here is derived from an EMBL/GenBank/DDBJ whole genome shotgun (WGS) entry which is preliminary data.</text>
</comment>
<feature type="domain" description="Peptidase C51" evidence="3">
    <location>
        <begin position="222"/>
        <end position="356"/>
    </location>
</feature>
<protein>
    <recommendedName>
        <fullName evidence="3">Peptidase C51 domain-containing protein</fullName>
    </recommendedName>
</protein>
<evidence type="ECO:0000256" key="1">
    <source>
        <dbReference type="SAM" id="MobiDB-lite"/>
    </source>
</evidence>
<keyword evidence="2" id="KW-0812">Transmembrane</keyword>
<dbReference type="SUPFAM" id="SSF54001">
    <property type="entry name" value="Cysteine proteinases"/>
    <property type="match status" value="1"/>
</dbReference>
<sequence length="358" mass="37184">MLFRNRHCSIVTDIQDSAIPAETPGGTTSQFVEQGSSPDTEKVLAAPAKTNSASFSTAKNSLGKSGAMRNKLTTTSLRMPAIFPINGKMGLSMVRPQGSNALIYTGIALMLAVIIAGAFMVVLPSRSSEAFGTSTPPKPTVHKAPAKQQHRPILTAKTATPKPVKRNTSHARHAFKAAERAQKPVPTQAPAPAQAPVQAQAPAPAQAPVQAQAPAPTQAPVQTQAPALTSYVAGNTDSSARFFVGQCTFWANIHYHNLTGWWVGWSGNANAWAGGAGASGWITSSMPNPNGPSIVVLQAYTQGAGAAGHVGVVESGVSAASANANGVSVSHMNWDGGWNQVSYGKFHPGAGVTFIWHP</sequence>
<dbReference type="PROSITE" id="PS50911">
    <property type="entry name" value="CHAP"/>
    <property type="match status" value="1"/>
</dbReference>
<dbReference type="AlphaFoldDB" id="A0A402B8K9"/>
<dbReference type="InterPro" id="IPR007921">
    <property type="entry name" value="CHAP_dom"/>
</dbReference>
<name>A0A402B8K9_9CHLR</name>
<reference evidence="5" key="1">
    <citation type="submission" date="2018-12" db="EMBL/GenBank/DDBJ databases">
        <title>Tengunoibacter tsumagoiensis gen. nov., sp. nov., Dictyobacter kobayashii sp. nov., D. alpinus sp. nov., and D. joshuensis sp. nov. and description of Dictyobacteraceae fam. nov. within the order Ktedonobacterales isolated from Tengu-no-mugimeshi.</title>
        <authorList>
            <person name="Wang C.M."/>
            <person name="Zheng Y."/>
            <person name="Sakai Y."/>
            <person name="Toyoda A."/>
            <person name="Minakuchi Y."/>
            <person name="Abe K."/>
            <person name="Yokota A."/>
            <person name="Yabe S."/>
        </authorList>
    </citation>
    <scope>NUCLEOTIDE SEQUENCE [LARGE SCALE GENOMIC DNA]</scope>
    <source>
        <strain evidence="5">Uno16</strain>
    </source>
</reference>
<gene>
    <name evidence="4" type="ORF">KDA_31690</name>
</gene>
<proteinExistence type="predicted"/>
<dbReference type="InterPro" id="IPR038765">
    <property type="entry name" value="Papain-like_cys_pep_sf"/>
</dbReference>